<sequence>MSQPTSQEHFLAPRGFPSKVRPTPVLVHGCGIQTLPVRQSASGCLLRKFRETVCPTAGGFRHRKKVRPTPVLVHGCGIQTLPVRQSASGCLLRKFRETVCPTAGGFRRSGGSDERDARLRVEAISTEPEVRPRKKENVRDIAHRCMSLQHLVLSRLAGSDREHIRIVDFQHAMLGKSSMPSRTICGTMPYIAPEMALGGPYLPQSADCWSAGVVLLEMAGGLGSLVRSVGYDPNGSPATTAPLLQQFFEDPVSHTEALAVMAAVDTITVLEQLEQLMLPTPAERVQLANLLPENAPGAEQELLQHEQQRLQELTGLNMPSTMQQMQMQQMQQQLQNGELPQQMMAGFRMDLGNGVLAALNPEWRIFSSRFMIHASAVVIRDRDQAGDPWQPGCKLGIGSCQLKTTLPLVAGKLRPQCMLLLTLAAAAATAAEGSVGAVGAVGGTTPVQKVVTLLTKFTKDVEAEGKVEQKQFAELAKFSGLDTQIGKFEGEMQKSKEEHNAQYASYEALASSPSVSLLSLSAAPAPAYEYKSGDVTSTRKALLTTFKESKHSMDMDEVRAKSSFDKQVFGLSNEKKLAERSKQEKTLMKSQKDSSRATAQKVSSEEARAEEADEAFLDTLKADYEDKATQAEQRLSAGGAIALLSAAQDLKSPAVSVSAIQVQQKAHDFEDVLKTLADLIGNLEKQSTEDSSMKAFCDENIGTAATNRDSANAKMEGLAAQLDSTKSLRSQTNAEVEALRNALAANQAELVAGKLRAAEKAQNAVAEAKEAAAAVEYTVSNMKSFYEGAVLLHISAPSTEVAGAPEVAEGPYQGAQEKPKGVISMLEVLLTEFQTAEATVGAQEEKAAADFDKNTGELNDDSTAKSDETDERTGEVAALQGQLTSFEDDQKTTKEAYEFTVSELEKLRAMCVNGDESYETKKAKRLEQIASLKETLKMLEDMDKKF</sequence>
<keyword evidence="6" id="KW-0067">ATP-binding</keyword>
<comment type="caution">
    <text evidence="12">The sequence shown here is derived from an EMBL/GenBank/DDBJ whole genome shotgun (WGS) entry which is preliminary data.</text>
</comment>
<feature type="compositionally biased region" description="Basic and acidic residues" evidence="10">
    <location>
        <begin position="844"/>
        <end position="855"/>
    </location>
</feature>
<evidence type="ECO:0000256" key="1">
    <source>
        <dbReference type="ARBA" id="ARBA00012513"/>
    </source>
</evidence>
<evidence type="ECO:0000259" key="11">
    <source>
        <dbReference type="PROSITE" id="PS50011"/>
    </source>
</evidence>
<dbReference type="Proteomes" id="UP000654075">
    <property type="component" value="Unassembled WGS sequence"/>
</dbReference>
<dbReference type="PANTHER" id="PTHR43671:SF98">
    <property type="entry name" value="SERINE_THREONINE-PROTEIN KINASE NEK11"/>
    <property type="match status" value="1"/>
</dbReference>
<reference evidence="12" key="1">
    <citation type="submission" date="2021-02" db="EMBL/GenBank/DDBJ databases">
        <authorList>
            <person name="Dougan E. K."/>
            <person name="Rhodes N."/>
            <person name="Thang M."/>
            <person name="Chan C."/>
        </authorList>
    </citation>
    <scope>NUCLEOTIDE SEQUENCE</scope>
</reference>
<keyword evidence="13" id="KW-1185">Reference proteome</keyword>
<dbReference type="InterPro" id="IPR050660">
    <property type="entry name" value="NEK_Ser/Thr_kinase"/>
</dbReference>
<comment type="catalytic activity">
    <reaction evidence="8">
        <text>L-seryl-[protein] + ATP = O-phospho-L-seryl-[protein] + ADP + H(+)</text>
        <dbReference type="Rhea" id="RHEA:17989"/>
        <dbReference type="Rhea" id="RHEA-COMP:9863"/>
        <dbReference type="Rhea" id="RHEA-COMP:11604"/>
        <dbReference type="ChEBI" id="CHEBI:15378"/>
        <dbReference type="ChEBI" id="CHEBI:29999"/>
        <dbReference type="ChEBI" id="CHEBI:30616"/>
        <dbReference type="ChEBI" id="CHEBI:83421"/>
        <dbReference type="ChEBI" id="CHEBI:456216"/>
        <dbReference type="EC" id="2.7.11.1"/>
    </reaction>
</comment>
<dbReference type="InterPro" id="IPR011009">
    <property type="entry name" value="Kinase-like_dom_sf"/>
</dbReference>
<dbReference type="Pfam" id="PF00069">
    <property type="entry name" value="Pkinase"/>
    <property type="match status" value="1"/>
</dbReference>
<evidence type="ECO:0000256" key="10">
    <source>
        <dbReference type="SAM" id="MobiDB-lite"/>
    </source>
</evidence>
<dbReference type="GO" id="GO:0004674">
    <property type="term" value="F:protein serine/threonine kinase activity"/>
    <property type="evidence" value="ECO:0007669"/>
    <property type="project" value="UniProtKB-KW"/>
</dbReference>
<keyword evidence="4" id="KW-0547">Nucleotide-binding</keyword>
<evidence type="ECO:0000256" key="3">
    <source>
        <dbReference type="ARBA" id="ARBA00022679"/>
    </source>
</evidence>
<evidence type="ECO:0000313" key="12">
    <source>
        <dbReference type="EMBL" id="CAE8604593.1"/>
    </source>
</evidence>
<feature type="coiled-coil region" evidence="9">
    <location>
        <begin position="722"/>
        <end position="778"/>
    </location>
</feature>
<feature type="compositionally biased region" description="Basic and acidic residues" evidence="10">
    <location>
        <begin position="862"/>
        <end position="874"/>
    </location>
</feature>
<feature type="domain" description="Protein kinase" evidence="11">
    <location>
        <begin position="1"/>
        <end position="303"/>
    </location>
</feature>
<evidence type="ECO:0000256" key="9">
    <source>
        <dbReference type="SAM" id="Coils"/>
    </source>
</evidence>
<dbReference type="EC" id="2.7.11.1" evidence="1"/>
<feature type="compositionally biased region" description="Basic and acidic residues" evidence="10">
    <location>
        <begin position="579"/>
        <end position="595"/>
    </location>
</feature>
<evidence type="ECO:0000256" key="2">
    <source>
        <dbReference type="ARBA" id="ARBA00022527"/>
    </source>
</evidence>
<accession>A0A813EZV3</accession>
<feature type="region of interest" description="Disordered" evidence="10">
    <location>
        <begin position="844"/>
        <end position="875"/>
    </location>
</feature>
<evidence type="ECO:0000313" key="13">
    <source>
        <dbReference type="Proteomes" id="UP000654075"/>
    </source>
</evidence>
<keyword evidence="3" id="KW-0808">Transferase</keyword>
<dbReference type="InterPro" id="IPR000719">
    <property type="entry name" value="Prot_kinase_dom"/>
</dbReference>
<name>A0A813EZV3_POLGL</name>
<evidence type="ECO:0000256" key="7">
    <source>
        <dbReference type="ARBA" id="ARBA00047899"/>
    </source>
</evidence>
<evidence type="ECO:0000256" key="4">
    <source>
        <dbReference type="ARBA" id="ARBA00022741"/>
    </source>
</evidence>
<keyword evidence="9" id="KW-0175">Coiled coil</keyword>
<proteinExistence type="predicted"/>
<keyword evidence="2" id="KW-0723">Serine/threonine-protein kinase</keyword>
<protein>
    <recommendedName>
        <fullName evidence="1">non-specific serine/threonine protein kinase</fullName>
        <ecNumber evidence="1">2.7.11.1</ecNumber>
    </recommendedName>
</protein>
<gene>
    <name evidence="12" type="ORF">PGLA1383_LOCUS22744</name>
</gene>
<organism evidence="12 13">
    <name type="scientific">Polarella glacialis</name>
    <name type="common">Dinoflagellate</name>
    <dbReference type="NCBI Taxonomy" id="89957"/>
    <lineage>
        <taxon>Eukaryota</taxon>
        <taxon>Sar</taxon>
        <taxon>Alveolata</taxon>
        <taxon>Dinophyceae</taxon>
        <taxon>Suessiales</taxon>
        <taxon>Suessiaceae</taxon>
        <taxon>Polarella</taxon>
    </lineage>
</organism>
<dbReference type="SUPFAM" id="SSF56112">
    <property type="entry name" value="Protein kinase-like (PK-like)"/>
    <property type="match status" value="1"/>
</dbReference>
<dbReference type="PANTHER" id="PTHR43671">
    <property type="entry name" value="SERINE/THREONINE-PROTEIN KINASE NEK"/>
    <property type="match status" value="1"/>
</dbReference>
<dbReference type="GO" id="GO:0005524">
    <property type="term" value="F:ATP binding"/>
    <property type="evidence" value="ECO:0007669"/>
    <property type="project" value="UniProtKB-KW"/>
</dbReference>
<dbReference type="EMBL" id="CAJNNV010016662">
    <property type="protein sequence ID" value="CAE8604593.1"/>
    <property type="molecule type" value="Genomic_DNA"/>
</dbReference>
<evidence type="ECO:0000256" key="8">
    <source>
        <dbReference type="ARBA" id="ARBA00048679"/>
    </source>
</evidence>
<keyword evidence="5" id="KW-0418">Kinase</keyword>
<dbReference type="PROSITE" id="PS50011">
    <property type="entry name" value="PROTEIN_KINASE_DOM"/>
    <property type="match status" value="1"/>
</dbReference>
<evidence type="ECO:0000256" key="6">
    <source>
        <dbReference type="ARBA" id="ARBA00022840"/>
    </source>
</evidence>
<dbReference type="OrthoDB" id="446043at2759"/>
<dbReference type="AlphaFoldDB" id="A0A813EZV3"/>
<dbReference type="Gene3D" id="1.10.510.10">
    <property type="entry name" value="Transferase(Phosphotransferase) domain 1"/>
    <property type="match status" value="1"/>
</dbReference>
<comment type="catalytic activity">
    <reaction evidence="7">
        <text>L-threonyl-[protein] + ATP = O-phospho-L-threonyl-[protein] + ADP + H(+)</text>
        <dbReference type="Rhea" id="RHEA:46608"/>
        <dbReference type="Rhea" id="RHEA-COMP:11060"/>
        <dbReference type="Rhea" id="RHEA-COMP:11605"/>
        <dbReference type="ChEBI" id="CHEBI:15378"/>
        <dbReference type="ChEBI" id="CHEBI:30013"/>
        <dbReference type="ChEBI" id="CHEBI:30616"/>
        <dbReference type="ChEBI" id="CHEBI:61977"/>
        <dbReference type="ChEBI" id="CHEBI:456216"/>
        <dbReference type="EC" id="2.7.11.1"/>
    </reaction>
</comment>
<evidence type="ECO:0000256" key="5">
    <source>
        <dbReference type="ARBA" id="ARBA00022777"/>
    </source>
</evidence>
<feature type="region of interest" description="Disordered" evidence="10">
    <location>
        <begin position="579"/>
        <end position="610"/>
    </location>
</feature>